<proteinExistence type="predicted"/>
<evidence type="ECO:0000313" key="2">
    <source>
        <dbReference type="Proteomes" id="UP000271626"/>
    </source>
</evidence>
<evidence type="ECO:0000313" key="1">
    <source>
        <dbReference type="EMBL" id="VDR41183.1"/>
    </source>
</evidence>
<protein>
    <submittedName>
        <fullName evidence="1">Uncharacterized protein</fullName>
    </submittedName>
</protein>
<dbReference type="OrthoDB" id="9983069at2"/>
<gene>
    <name evidence="1" type="ORF">NCTC10741_04353</name>
</gene>
<dbReference type="Proteomes" id="UP000271626">
    <property type="component" value="Chromosome"/>
</dbReference>
<reference evidence="1 2" key="1">
    <citation type="submission" date="2018-12" db="EMBL/GenBank/DDBJ databases">
        <authorList>
            <consortium name="Pathogen Informatics"/>
        </authorList>
    </citation>
    <scope>NUCLEOTIDE SEQUENCE [LARGE SCALE GENOMIC DNA]</scope>
    <source>
        <strain evidence="1 2">NCTC10741</strain>
    </source>
</reference>
<sequence length="231" mass="24684">MKKITRGSRRRPMPLKVAPTKLTQTEQRQRRRTHQLHVLDGEFDLSTEVAAVVGPVAVALAAEPNPASGAAREAVENISAAVDALAREVGDMVADHRSRAAAVGDRGAARSAVRELVRRPVPAITDDELRGGSWAGALTEFVAPLAAPLARILGAAAQDRTRVPAESDAVIDALRGVDRSVLSLERKITAARRWRASRPNPEQSQAARGRDMSGVIAELDRLGIAHNDLTA</sequence>
<dbReference type="RefSeq" id="WP_126198309.1">
    <property type="nucleotide sequence ID" value="NZ_CP085954.1"/>
</dbReference>
<dbReference type="AlphaFoldDB" id="A0A3P8MF09"/>
<dbReference type="EMBL" id="LR131273">
    <property type="protein sequence ID" value="VDR41183.1"/>
    <property type="molecule type" value="Genomic_DNA"/>
</dbReference>
<accession>A0A3P8MF09</accession>
<name>A0A3P8MF09_TSUPA</name>
<organism evidence="1 2">
    <name type="scientific">Tsukamurella paurometabola</name>
    <name type="common">Corynebacterium paurometabolum</name>
    <dbReference type="NCBI Taxonomy" id="2061"/>
    <lineage>
        <taxon>Bacteria</taxon>
        <taxon>Bacillati</taxon>
        <taxon>Actinomycetota</taxon>
        <taxon>Actinomycetes</taxon>
        <taxon>Mycobacteriales</taxon>
        <taxon>Tsukamurellaceae</taxon>
        <taxon>Tsukamurella</taxon>
    </lineage>
</organism>